<evidence type="ECO:0000256" key="1">
    <source>
        <dbReference type="ARBA" id="ARBA00004123"/>
    </source>
</evidence>
<dbReference type="Pfam" id="PF04082">
    <property type="entry name" value="Fungal_trans"/>
    <property type="match status" value="1"/>
</dbReference>
<accession>A0AAV9MZ43</accession>
<proteinExistence type="predicted"/>
<gene>
    <name evidence="8" type="ORF">LTR84_006926</name>
</gene>
<evidence type="ECO:0000256" key="2">
    <source>
        <dbReference type="ARBA" id="ARBA00022723"/>
    </source>
</evidence>
<dbReference type="Proteomes" id="UP001358417">
    <property type="component" value="Unassembled WGS sequence"/>
</dbReference>
<dbReference type="GO" id="GO:0008270">
    <property type="term" value="F:zinc ion binding"/>
    <property type="evidence" value="ECO:0007669"/>
    <property type="project" value="UniProtKB-KW"/>
</dbReference>
<evidence type="ECO:0000256" key="3">
    <source>
        <dbReference type="ARBA" id="ARBA00022737"/>
    </source>
</evidence>
<keyword evidence="4" id="KW-0863">Zinc-finger</keyword>
<dbReference type="GO" id="GO:0000981">
    <property type="term" value="F:DNA-binding transcription factor activity, RNA polymerase II-specific"/>
    <property type="evidence" value="ECO:0007669"/>
    <property type="project" value="InterPro"/>
</dbReference>
<dbReference type="AlphaFoldDB" id="A0AAV9MZ43"/>
<dbReference type="GeneID" id="89975094"/>
<organism evidence="8 9">
    <name type="scientific">Exophiala bonariae</name>
    <dbReference type="NCBI Taxonomy" id="1690606"/>
    <lineage>
        <taxon>Eukaryota</taxon>
        <taxon>Fungi</taxon>
        <taxon>Dikarya</taxon>
        <taxon>Ascomycota</taxon>
        <taxon>Pezizomycotina</taxon>
        <taxon>Eurotiomycetes</taxon>
        <taxon>Chaetothyriomycetidae</taxon>
        <taxon>Chaetothyriales</taxon>
        <taxon>Herpotrichiellaceae</taxon>
        <taxon>Exophiala</taxon>
    </lineage>
</organism>
<feature type="domain" description="Xylanolytic transcriptional activator regulatory" evidence="7">
    <location>
        <begin position="207"/>
        <end position="303"/>
    </location>
</feature>
<dbReference type="EMBL" id="JAVRRD010000027">
    <property type="protein sequence ID" value="KAK5046984.1"/>
    <property type="molecule type" value="Genomic_DNA"/>
</dbReference>
<dbReference type="InterPro" id="IPR051059">
    <property type="entry name" value="VerF-like"/>
</dbReference>
<dbReference type="GO" id="GO:0000785">
    <property type="term" value="C:chromatin"/>
    <property type="evidence" value="ECO:0007669"/>
    <property type="project" value="TreeGrafter"/>
</dbReference>
<keyword evidence="9" id="KW-1185">Reference proteome</keyword>
<dbReference type="GO" id="GO:0000978">
    <property type="term" value="F:RNA polymerase II cis-regulatory region sequence-specific DNA binding"/>
    <property type="evidence" value="ECO:0007669"/>
    <property type="project" value="InterPro"/>
</dbReference>
<comment type="caution">
    <text evidence="8">The sequence shown here is derived from an EMBL/GenBank/DDBJ whole genome shotgun (WGS) entry which is preliminary data.</text>
</comment>
<sequence>MGLIQVQFPSPAATDYVEGRSRTIPVESPNGQYSPLEQQGFTILKYNAPSNPAQQRSDLEDISMATPDAACAHIAATSLGSQIPNPVGDSMIDFENLQFDDESFLEDILLCQFSYNPPVLTVASSPVPEIAPTIGLPELPDSIAPLEISHPPNDAGQKSNGNPNCAIQITSNELEVFHAKLLISDVDGTLSNFHKPSLSRTLRCMIAYFQHFDPHAPFVHYASFSISTEHPALVLIMLAIGAVHLSETEFARSAYEASCLLLAQHEKDCLEQQDSSFNLWAAQATLLCAQYGVTSGSHDLFFQAQKHLFATHMGSLLDVRGFCDMLQP</sequence>
<evidence type="ECO:0000313" key="8">
    <source>
        <dbReference type="EMBL" id="KAK5046984.1"/>
    </source>
</evidence>
<keyword evidence="6" id="KW-0539">Nucleus</keyword>
<dbReference type="RefSeq" id="XP_064702551.1">
    <property type="nucleotide sequence ID" value="XM_064850482.1"/>
</dbReference>
<keyword evidence="2" id="KW-0479">Metal-binding</keyword>
<evidence type="ECO:0000313" key="9">
    <source>
        <dbReference type="Proteomes" id="UP001358417"/>
    </source>
</evidence>
<evidence type="ECO:0000256" key="4">
    <source>
        <dbReference type="ARBA" id="ARBA00022771"/>
    </source>
</evidence>
<keyword evidence="3" id="KW-0677">Repeat</keyword>
<dbReference type="GO" id="GO:0006351">
    <property type="term" value="P:DNA-templated transcription"/>
    <property type="evidence" value="ECO:0007669"/>
    <property type="project" value="InterPro"/>
</dbReference>
<comment type="subcellular location">
    <subcellularLocation>
        <location evidence="1">Nucleus</location>
    </subcellularLocation>
</comment>
<dbReference type="PANTHER" id="PTHR40626:SF34">
    <property type="entry name" value="ZINC FINGER PROTEIN YGR067C"/>
    <property type="match status" value="1"/>
</dbReference>
<evidence type="ECO:0000256" key="5">
    <source>
        <dbReference type="ARBA" id="ARBA00022833"/>
    </source>
</evidence>
<dbReference type="GO" id="GO:0005634">
    <property type="term" value="C:nucleus"/>
    <property type="evidence" value="ECO:0007669"/>
    <property type="project" value="UniProtKB-SubCell"/>
</dbReference>
<evidence type="ECO:0000256" key="6">
    <source>
        <dbReference type="ARBA" id="ARBA00023242"/>
    </source>
</evidence>
<name>A0AAV9MZ43_9EURO</name>
<dbReference type="InterPro" id="IPR007219">
    <property type="entry name" value="XnlR_reg_dom"/>
</dbReference>
<reference evidence="8 9" key="1">
    <citation type="submission" date="2023-08" db="EMBL/GenBank/DDBJ databases">
        <title>Black Yeasts Isolated from many extreme environments.</title>
        <authorList>
            <person name="Coleine C."/>
            <person name="Stajich J.E."/>
            <person name="Selbmann L."/>
        </authorList>
    </citation>
    <scope>NUCLEOTIDE SEQUENCE [LARGE SCALE GENOMIC DNA]</scope>
    <source>
        <strain evidence="8 9">CCFEE 5792</strain>
    </source>
</reference>
<dbReference type="PANTHER" id="PTHR40626">
    <property type="entry name" value="MIP31509P"/>
    <property type="match status" value="1"/>
</dbReference>
<dbReference type="CDD" id="cd12148">
    <property type="entry name" value="fungal_TF_MHR"/>
    <property type="match status" value="1"/>
</dbReference>
<keyword evidence="5" id="KW-0862">Zinc</keyword>
<protein>
    <recommendedName>
        <fullName evidence="7">Xylanolytic transcriptional activator regulatory domain-containing protein</fullName>
    </recommendedName>
</protein>
<evidence type="ECO:0000259" key="7">
    <source>
        <dbReference type="Pfam" id="PF04082"/>
    </source>
</evidence>